<sequence>MEEKNNAPIIVLGGDGYLGWPLALRLARQHRDRKIIIADNLSRRRLVKSLGADSLIPISSPSSRLAASRSIYGVTNLEFLHLDVNSEALTTLIRARQPVAIYHLAQQCSAPLSMRSREDALMTLRNNEEGNMRLLWAVKDHVPNCHIIKLGTFGEYAKSGLDIAEGYFRPSYNGKTAQRPVPYPRQSDDIYHASKINDTNYISIACRIWGLRITDVMQSTIFGAWTSDIAEHASLYTRLDYDEFYGTVVNRFLTQALCGQALTVYGSGHQRTGLMSLNDSVSSMAELWQQTPDKNEHRVINHLTEESFSINELADTIRDLVKDEGFPVEIQRGRFDPRGENEPSKLDYTVERRHVERRGQQEGLAEVVAKTLGMLLPYKNNINTTQLQPSHRWQQQAKAAKTASGDVVPLITTPQSDDDEGRWQRFQQTEFAYDHINLNPGTLGSPAASVLRAQREFETSDIMAFPVGQYGEGRKALLAAVTSANDLWPNREHQLQISAGASQCSNILALNLVRMCNAKQRKLKVLTTPHEHIGGTGAFERLPEFEVTYLSPDQLNHYDQFIEAVDTLRPDVAFFSHIAYDNAHIFPVCDWGRAVKERIPTCWVLYDVSQSLGLMAPPLDYADVVFGSCHKWLFGPRGSGLMWTSPAFREQSGGLNWSGLPLIDDASSVGFSPAGGMDFSIFAGVGAALDLHRKIGEANIRQRCRYLASKLRQGLDALLLSYNIEHRFLNKQYALSCEAGVLTVAFKDYDPYPLYHAMNQRGVHCKCIKDTCKRGEARQLLRFGVPFYETEARLEYALSVMDECIRWVNLAGGRVVAGQRSPAG</sequence>
<evidence type="ECO:0000256" key="2">
    <source>
        <dbReference type="ARBA" id="ARBA00007637"/>
    </source>
</evidence>
<dbReference type="SUPFAM" id="SSF51735">
    <property type="entry name" value="NAD(P)-binding Rossmann-fold domains"/>
    <property type="match status" value="1"/>
</dbReference>
<comment type="similarity">
    <text evidence="2">Belongs to the NAD(P)-dependent epimerase/dehydratase family.</text>
</comment>
<evidence type="ECO:0000313" key="7">
    <source>
        <dbReference type="Proteomes" id="UP000074119"/>
    </source>
</evidence>
<dbReference type="Pfam" id="PF01370">
    <property type="entry name" value="Epimerase"/>
    <property type="match status" value="1"/>
</dbReference>
<gene>
    <name evidence="6" type="ORF">AZF00_10775</name>
</gene>
<dbReference type="Gene3D" id="3.40.640.10">
    <property type="entry name" value="Type I PLP-dependent aspartate aminotransferase-like (Major domain)"/>
    <property type="match status" value="1"/>
</dbReference>
<reference evidence="6 7" key="1">
    <citation type="submission" date="2015-12" db="EMBL/GenBank/DDBJ databases">
        <authorList>
            <person name="Shamseldin A."/>
            <person name="Moawad H."/>
            <person name="Abd El-Rahim W.M."/>
            <person name="Sadowsky M.J."/>
        </authorList>
    </citation>
    <scope>NUCLEOTIDE SEQUENCE [LARGE SCALE GENOMIC DNA]</scope>
    <source>
        <strain evidence="6 7">SM2</strain>
    </source>
</reference>
<comment type="pathway">
    <text evidence="1">Bacterial outer membrane biogenesis; LPS O-antigen biosynthesis.</text>
</comment>
<feature type="domain" description="Aminotransferase class V" evidence="4">
    <location>
        <begin position="500"/>
        <end position="794"/>
    </location>
</feature>
<evidence type="ECO:0000256" key="3">
    <source>
        <dbReference type="ARBA" id="ARBA00022898"/>
    </source>
</evidence>
<evidence type="ECO:0000259" key="4">
    <source>
        <dbReference type="Pfam" id="PF00266"/>
    </source>
</evidence>
<feature type="domain" description="NAD-dependent epimerase/dehydratase" evidence="5">
    <location>
        <begin position="9"/>
        <end position="295"/>
    </location>
</feature>
<keyword evidence="3" id="KW-0663">Pyridoxal phosphate</keyword>
<evidence type="ECO:0000259" key="5">
    <source>
        <dbReference type="Pfam" id="PF01370"/>
    </source>
</evidence>
<dbReference type="SUPFAM" id="SSF53383">
    <property type="entry name" value="PLP-dependent transferases"/>
    <property type="match status" value="1"/>
</dbReference>
<dbReference type="InterPro" id="IPR036291">
    <property type="entry name" value="NAD(P)-bd_dom_sf"/>
</dbReference>
<dbReference type="RefSeq" id="WP_062383774.1">
    <property type="nucleotide sequence ID" value="NZ_CP014544.1"/>
</dbReference>
<dbReference type="AlphaFoldDB" id="A0A127M684"/>
<proteinExistence type="inferred from homology"/>
<dbReference type="InterPro" id="IPR015422">
    <property type="entry name" value="PyrdxlP-dep_Trfase_small"/>
</dbReference>
<dbReference type="PANTHER" id="PTHR43000">
    <property type="entry name" value="DTDP-D-GLUCOSE 4,6-DEHYDRATASE-RELATED"/>
    <property type="match status" value="1"/>
</dbReference>
<dbReference type="Gene3D" id="3.90.1150.10">
    <property type="entry name" value="Aspartate Aminotransferase, domain 1"/>
    <property type="match status" value="1"/>
</dbReference>
<dbReference type="Pfam" id="PF00266">
    <property type="entry name" value="Aminotran_5"/>
    <property type="match status" value="1"/>
</dbReference>
<organism evidence="6 7">
    <name type="scientific">Zhongshania aliphaticivorans</name>
    <dbReference type="NCBI Taxonomy" id="1470434"/>
    <lineage>
        <taxon>Bacteria</taxon>
        <taxon>Pseudomonadati</taxon>
        <taxon>Pseudomonadota</taxon>
        <taxon>Gammaproteobacteria</taxon>
        <taxon>Cellvibrionales</taxon>
        <taxon>Spongiibacteraceae</taxon>
        <taxon>Zhongshania</taxon>
    </lineage>
</organism>
<name>A0A127M684_9GAMM</name>
<protein>
    <submittedName>
        <fullName evidence="6">Uncharacterized protein</fullName>
    </submittedName>
</protein>
<dbReference type="Gene3D" id="3.40.50.720">
    <property type="entry name" value="NAD(P)-binding Rossmann-like Domain"/>
    <property type="match status" value="1"/>
</dbReference>
<dbReference type="InterPro" id="IPR001509">
    <property type="entry name" value="Epimerase_deHydtase"/>
</dbReference>
<evidence type="ECO:0000256" key="1">
    <source>
        <dbReference type="ARBA" id="ARBA00005125"/>
    </source>
</evidence>
<dbReference type="KEGG" id="zal:AZF00_10775"/>
<dbReference type="InterPro" id="IPR015421">
    <property type="entry name" value="PyrdxlP-dep_Trfase_major"/>
</dbReference>
<dbReference type="InterPro" id="IPR000192">
    <property type="entry name" value="Aminotrans_V_dom"/>
</dbReference>
<dbReference type="Gene3D" id="3.90.25.10">
    <property type="entry name" value="UDP-galactose 4-epimerase, domain 1"/>
    <property type="match status" value="1"/>
</dbReference>
<dbReference type="Proteomes" id="UP000074119">
    <property type="component" value="Chromosome"/>
</dbReference>
<dbReference type="EMBL" id="CP014544">
    <property type="protein sequence ID" value="AMO68748.1"/>
    <property type="molecule type" value="Genomic_DNA"/>
</dbReference>
<dbReference type="STRING" id="1470434.AZF00_10775"/>
<evidence type="ECO:0000313" key="6">
    <source>
        <dbReference type="EMBL" id="AMO68748.1"/>
    </source>
</evidence>
<dbReference type="InterPro" id="IPR015424">
    <property type="entry name" value="PyrdxlP-dep_Trfase"/>
</dbReference>
<accession>A0A127M684</accession>